<comment type="subcellular location">
    <subcellularLocation>
        <location evidence="1">Cell outer membrane</location>
    </subcellularLocation>
</comment>
<evidence type="ECO:0000313" key="8">
    <source>
        <dbReference type="EMBL" id="ADF53797.1"/>
    </source>
</evidence>
<sequence length="561" mass="63646">MNNISLRKTSNYFWLVLIILCTACEEEFLDTKIDTFKTPEAAASDRETLWTFGNAFYAPMTYGFSVIDNNLFAAASDEAQQTSYSANVNYFNNGTINENINPISYLYKNYYEGIRAANFYLDYSEDGKELLSLNRDTITDAVNYQRDLKFLKWYRAEAHVARAYYYTELLKMYGGVPVVDLTFGEENEFIARTPYDEVVDYIVQEIDSYKDSLQLNWNSTNFSNQDGRFSLGAALAIKSRALLYAASPLNNPENDIEKWKKAAEAANDIINSDILNYSLDQGGYYNYFTGNTPLNSPETIYAIRRDPNNLVEANNYPIATPGGASGITPTQNLVSSYEYTAEPDPADPYKNRDPRLKASIVTNGSEWNGRVIDQSDGGIDDMDQPNTSRTGYYLKKFLTDNVNLVQGSTVQNQWVEYRYAEILLNYAEAMNEAYGPDVVPAGYALSARQALEMIRDRASAQLPDITAVSVEAFRDVVKHERRIELAFEGHRYWDLLRWKDAETVLNQPVEGVKVSKTGSGNYVYQVIDVADRRFNERNYRLPFSRAEIVNSGGTIIQNDGY</sequence>
<dbReference type="EMBL" id="CP001650">
    <property type="protein sequence ID" value="ADF53797.1"/>
    <property type="molecule type" value="Genomic_DNA"/>
</dbReference>
<dbReference type="RefSeq" id="WP_013072885.1">
    <property type="nucleotide sequence ID" value="NC_014041.1"/>
</dbReference>
<dbReference type="eggNOG" id="COG1435">
    <property type="taxonomic scope" value="Bacteria"/>
</dbReference>
<dbReference type="InterPro" id="IPR033985">
    <property type="entry name" value="SusD-like_N"/>
</dbReference>
<dbReference type="Pfam" id="PF07980">
    <property type="entry name" value="SusD_RagB"/>
    <property type="match status" value="1"/>
</dbReference>
<evidence type="ECO:0000259" key="6">
    <source>
        <dbReference type="Pfam" id="PF07980"/>
    </source>
</evidence>
<evidence type="ECO:0000256" key="3">
    <source>
        <dbReference type="ARBA" id="ARBA00022729"/>
    </source>
</evidence>
<name>D5BJU9_ZUNPS</name>
<dbReference type="Proteomes" id="UP000001654">
    <property type="component" value="Chromosome"/>
</dbReference>
<keyword evidence="9" id="KW-1185">Reference proteome</keyword>
<keyword evidence="5" id="KW-0998">Cell outer membrane</keyword>
<dbReference type="STRING" id="655815.ZPR_3481"/>
<dbReference type="InterPro" id="IPR012944">
    <property type="entry name" value="SusD_RagB_dom"/>
</dbReference>
<dbReference type="OrthoDB" id="5694214at2"/>
<keyword evidence="3" id="KW-0732">Signal</keyword>
<gene>
    <name evidence="8" type="ordered locus">ZPR_3481</name>
</gene>
<dbReference type="HOGENOM" id="CLU_015553_0_3_10"/>
<feature type="domain" description="SusD-like N-terminal" evidence="7">
    <location>
        <begin position="27"/>
        <end position="241"/>
    </location>
</feature>
<feature type="domain" description="RagB/SusD" evidence="6">
    <location>
        <begin position="319"/>
        <end position="561"/>
    </location>
</feature>
<dbReference type="GO" id="GO:0009279">
    <property type="term" value="C:cell outer membrane"/>
    <property type="evidence" value="ECO:0007669"/>
    <property type="project" value="UniProtKB-SubCell"/>
</dbReference>
<dbReference type="Gene3D" id="1.25.40.390">
    <property type="match status" value="1"/>
</dbReference>
<reference evidence="8 9" key="1">
    <citation type="journal article" date="2010" name="BMC Genomics">
        <title>The complete genome of Zunongwangia profunda SM-A87 reveals its adaptation to the deep-sea environment and ecological role in sedimentary organic nitrogen degradation.</title>
        <authorList>
            <person name="Qin Q.L."/>
            <person name="Zhang X.Y."/>
            <person name="Wang X.M."/>
            <person name="Liu G.M."/>
            <person name="Chen X.L."/>
            <person name="Xie B.B."/>
            <person name="Dang H.Y."/>
            <person name="Zhou B.C."/>
            <person name="Yu J."/>
            <person name="Zhang Y.Z."/>
        </authorList>
    </citation>
    <scope>NUCLEOTIDE SEQUENCE [LARGE SCALE GENOMIC DNA]</scope>
    <source>
        <strain evidence="9">DSM 18752 / CCTCC AB 206139 / SM-A87</strain>
    </source>
</reference>
<protein>
    <submittedName>
        <fullName evidence="8">Outer membrane protein, probably involved in nutrient binding</fullName>
    </submittedName>
</protein>
<dbReference type="KEGG" id="zpr:ZPR_3481"/>
<dbReference type="InterPro" id="IPR011990">
    <property type="entry name" value="TPR-like_helical_dom_sf"/>
</dbReference>
<dbReference type="Pfam" id="PF14322">
    <property type="entry name" value="SusD-like_3"/>
    <property type="match status" value="1"/>
</dbReference>
<evidence type="ECO:0000259" key="7">
    <source>
        <dbReference type="Pfam" id="PF14322"/>
    </source>
</evidence>
<organism evidence="8 9">
    <name type="scientific">Zunongwangia profunda (strain DSM 18752 / CCTCC AB 206139 / SM-A87)</name>
    <name type="common">Wangia profunda</name>
    <dbReference type="NCBI Taxonomy" id="655815"/>
    <lineage>
        <taxon>Bacteria</taxon>
        <taxon>Pseudomonadati</taxon>
        <taxon>Bacteroidota</taxon>
        <taxon>Flavobacteriia</taxon>
        <taxon>Flavobacteriales</taxon>
        <taxon>Flavobacteriaceae</taxon>
        <taxon>Zunongwangia</taxon>
    </lineage>
</organism>
<evidence type="ECO:0000256" key="1">
    <source>
        <dbReference type="ARBA" id="ARBA00004442"/>
    </source>
</evidence>
<dbReference type="AlphaFoldDB" id="D5BJU9"/>
<proteinExistence type="inferred from homology"/>
<keyword evidence="4" id="KW-0472">Membrane</keyword>
<evidence type="ECO:0000256" key="4">
    <source>
        <dbReference type="ARBA" id="ARBA00023136"/>
    </source>
</evidence>
<evidence type="ECO:0000256" key="5">
    <source>
        <dbReference type="ARBA" id="ARBA00023237"/>
    </source>
</evidence>
<accession>D5BJU9</accession>
<evidence type="ECO:0000313" key="9">
    <source>
        <dbReference type="Proteomes" id="UP000001654"/>
    </source>
</evidence>
<dbReference type="SUPFAM" id="SSF48452">
    <property type="entry name" value="TPR-like"/>
    <property type="match status" value="1"/>
</dbReference>
<comment type="similarity">
    <text evidence="2">Belongs to the SusD family.</text>
</comment>
<evidence type="ECO:0000256" key="2">
    <source>
        <dbReference type="ARBA" id="ARBA00006275"/>
    </source>
</evidence>